<organism evidence="1 2">
    <name type="scientific">Gordonia oryzae</name>
    <dbReference type="NCBI Taxonomy" id="2487349"/>
    <lineage>
        <taxon>Bacteria</taxon>
        <taxon>Bacillati</taxon>
        <taxon>Actinomycetota</taxon>
        <taxon>Actinomycetes</taxon>
        <taxon>Mycobacteriales</taxon>
        <taxon>Gordoniaceae</taxon>
        <taxon>Gordonia</taxon>
    </lineage>
</organism>
<comment type="caution">
    <text evidence="1">The sequence shown here is derived from an EMBL/GenBank/DDBJ whole genome shotgun (WGS) entry which is preliminary data.</text>
</comment>
<gene>
    <name evidence="1" type="ORF">EF294_07440</name>
</gene>
<evidence type="ECO:0000313" key="1">
    <source>
        <dbReference type="EMBL" id="RPA64908.1"/>
    </source>
</evidence>
<dbReference type="Proteomes" id="UP000267536">
    <property type="component" value="Unassembled WGS sequence"/>
</dbReference>
<evidence type="ECO:0000313" key="2">
    <source>
        <dbReference type="Proteomes" id="UP000267536"/>
    </source>
</evidence>
<sequence>MKIPDTKAAFRRYDLQRDPVDHSMVPVLPENPDFVHAVDMEKTGHYRPRSLRQLDSMRDPIFAEYSFQYVALCDRSVRVILPLPFDTEGEDVCPQCARWLDLRAVNPADYQRQRHEWLQDKYAREDEWRNVEDWKYFHGDGA</sequence>
<dbReference type="OrthoDB" id="5195272at2"/>
<protein>
    <submittedName>
        <fullName evidence="1">Uncharacterized protein</fullName>
    </submittedName>
</protein>
<dbReference type="AlphaFoldDB" id="A0A3N4GVH9"/>
<keyword evidence="2" id="KW-1185">Reference proteome</keyword>
<dbReference type="RefSeq" id="WP_123927482.1">
    <property type="nucleotide sequence ID" value="NZ_JBPSDP010000004.1"/>
</dbReference>
<reference evidence="1 2" key="1">
    <citation type="submission" date="2018-11" db="EMBL/GenBank/DDBJ databases">
        <title>Draft genome sequence of Gordonia sp. RS15-1S isolated from rice stems.</title>
        <authorList>
            <person name="Muangham S."/>
        </authorList>
    </citation>
    <scope>NUCLEOTIDE SEQUENCE [LARGE SCALE GENOMIC DNA]</scope>
    <source>
        <strain evidence="1 2">RS15-1S</strain>
    </source>
</reference>
<name>A0A3N4GVH9_9ACTN</name>
<dbReference type="EMBL" id="RKMH01000004">
    <property type="protein sequence ID" value="RPA64908.1"/>
    <property type="molecule type" value="Genomic_DNA"/>
</dbReference>
<accession>A0A3N4GVH9</accession>
<proteinExistence type="predicted"/>